<accession>A0A0D0E579</accession>
<dbReference type="HOGENOM" id="CLU_196963_0_0_1"/>
<dbReference type="Proteomes" id="UP000054538">
    <property type="component" value="Unassembled WGS sequence"/>
</dbReference>
<reference evidence="2" key="2">
    <citation type="submission" date="2015-01" db="EMBL/GenBank/DDBJ databases">
        <title>Evolutionary Origins and Diversification of the Mycorrhizal Mutualists.</title>
        <authorList>
            <consortium name="DOE Joint Genome Institute"/>
            <consortium name="Mycorrhizal Genomics Consortium"/>
            <person name="Kohler A."/>
            <person name="Kuo A."/>
            <person name="Nagy L.G."/>
            <person name="Floudas D."/>
            <person name="Copeland A."/>
            <person name="Barry K.W."/>
            <person name="Cichocki N."/>
            <person name="Veneault-Fourrey C."/>
            <person name="LaButti K."/>
            <person name="Lindquist E.A."/>
            <person name="Lipzen A."/>
            <person name="Lundell T."/>
            <person name="Morin E."/>
            <person name="Murat C."/>
            <person name="Riley R."/>
            <person name="Ohm R."/>
            <person name="Sun H."/>
            <person name="Tunlid A."/>
            <person name="Henrissat B."/>
            <person name="Grigoriev I.V."/>
            <person name="Hibbett D.S."/>
            <person name="Martin F."/>
        </authorList>
    </citation>
    <scope>NUCLEOTIDE SEQUENCE [LARGE SCALE GENOMIC DNA]</scope>
    <source>
        <strain evidence="2">Ve08.2h10</strain>
    </source>
</reference>
<evidence type="ECO:0000313" key="2">
    <source>
        <dbReference type="Proteomes" id="UP000054538"/>
    </source>
</evidence>
<feature type="non-terminal residue" evidence="1">
    <location>
        <position position="1"/>
    </location>
</feature>
<protein>
    <recommendedName>
        <fullName evidence="3">DEAD/DEAH box helicase domain-containing protein</fullName>
    </recommendedName>
</protein>
<sequence>TQEVFGVQPCLWQLQVTEALLNGDKDVLCTVGTGMGKPLGFWIHLLFQPDAIQIVVMPLSLLGK</sequence>
<dbReference type="EMBL" id="KN825262">
    <property type="protein sequence ID" value="KIK92605.1"/>
    <property type="molecule type" value="Genomic_DNA"/>
</dbReference>
<name>A0A0D0E579_9AGAM</name>
<evidence type="ECO:0000313" key="1">
    <source>
        <dbReference type="EMBL" id="KIK92605.1"/>
    </source>
</evidence>
<dbReference type="InterPro" id="IPR027417">
    <property type="entry name" value="P-loop_NTPase"/>
</dbReference>
<proteinExistence type="predicted"/>
<dbReference type="Gene3D" id="3.40.50.300">
    <property type="entry name" value="P-loop containing nucleotide triphosphate hydrolases"/>
    <property type="match status" value="1"/>
</dbReference>
<reference evidence="1 2" key="1">
    <citation type="submission" date="2014-04" db="EMBL/GenBank/DDBJ databases">
        <authorList>
            <consortium name="DOE Joint Genome Institute"/>
            <person name="Kuo A."/>
            <person name="Kohler A."/>
            <person name="Jargeat P."/>
            <person name="Nagy L.G."/>
            <person name="Floudas D."/>
            <person name="Copeland A."/>
            <person name="Barry K.W."/>
            <person name="Cichocki N."/>
            <person name="Veneault-Fourrey C."/>
            <person name="LaButti K."/>
            <person name="Lindquist E.A."/>
            <person name="Lipzen A."/>
            <person name="Lundell T."/>
            <person name="Morin E."/>
            <person name="Murat C."/>
            <person name="Sun H."/>
            <person name="Tunlid A."/>
            <person name="Henrissat B."/>
            <person name="Grigoriev I.V."/>
            <person name="Hibbett D.S."/>
            <person name="Martin F."/>
            <person name="Nordberg H.P."/>
            <person name="Cantor M.N."/>
            <person name="Hua S.X."/>
        </authorList>
    </citation>
    <scope>NUCLEOTIDE SEQUENCE [LARGE SCALE GENOMIC DNA]</scope>
    <source>
        <strain evidence="1 2">Ve08.2h10</strain>
    </source>
</reference>
<dbReference type="AlphaFoldDB" id="A0A0D0E579"/>
<dbReference type="OrthoDB" id="10261556at2759"/>
<gene>
    <name evidence="1" type="ORF">PAXRUDRAFT_146948</name>
</gene>
<keyword evidence="2" id="KW-1185">Reference proteome</keyword>
<dbReference type="InParanoid" id="A0A0D0E579"/>
<dbReference type="SUPFAM" id="SSF52540">
    <property type="entry name" value="P-loop containing nucleoside triphosphate hydrolases"/>
    <property type="match status" value="1"/>
</dbReference>
<evidence type="ECO:0008006" key="3">
    <source>
        <dbReference type="Google" id="ProtNLM"/>
    </source>
</evidence>
<organism evidence="1 2">
    <name type="scientific">Paxillus rubicundulus Ve08.2h10</name>
    <dbReference type="NCBI Taxonomy" id="930991"/>
    <lineage>
        <taxon>Eukaryota</taxon>
        <taxon>Fungi</taxon>
        <taxon>Dikarya</taxon>
        <taxon>Basidiomycota</taxon>
        <taxon>Agaricomycotina</taxon>
        <taxon>Agaricomycetes</taxon>
        <taxon>Agaricomycetidae</taxon>
        <taxon>Boletales</taxon>
        <taxon>Paxilineae</taxon>
        <taxon>Paxillaceae</taxon>
        <taxon>Paxillus</taxon>
    </lineage>
</organism>